<dbReference type="Gene3D" id="3.30.70.100">
    <property type="match status" value="2"/>
</dbReference>
<dbReference type="SUPFAM" id="SSF81665">
    <property type="entry name" value="Calcium ATPase, transmembrane domain M"/>
    <property type="match status" value="1"/>
</dbReference>
<feature type="transmembrane region" description="Helical" evidence="14">
    <location>
        <begin position="248"/>
        <end position="266"/>
    </location>
</feature>
<dbReference type="Gene3D" id="3.40.1110.10">
    <property type="entry name" value="Calcium-transporting ATPase, cytoplasmic domain N"/>
    <property type="match status" value="1"/>
</dbReference>
<evidence type="ECO:0000256" key="6">
    <source>
        <dbReference type="ARBA" id="ARBA00022692"/>
    </source>
</evidence>
<evidence type="ECO:0000256" key="14">
    <source>
        <dbReference type="RuleBase" id="RU362081"/>
    </source>
</evidence>
<protein>
    <recommendedName>
        <fullName evidence="3">P-type Cu(+) transporter</fullName>
        <ecNumber evidence="3">7.2.2.8</ecNumber>
    </recommendedName>
</protein>
<dbReference type="GO" id="GO:0005886">
    <property type="term" value="C:plasma membrane"/>
    <property type="evidence" value="ECO:0007669"/>
    <property type="project" value="UniProtKB-SubCell"/>
</dbReference>
<dbReference type="FunFam" id="3.30.70.100:FF:000005">
    <property type="entry name" value="Copper-exporting P-type ATPase A"/>
    <property type="match status" value="2"/>
</dbReference>
<dbReference type="SFLD" id="SFLDS00003">
    <property type="entry name" value="Haloacid_Dehalogenase"/>
    <property type="match status" value="1"/>
</dbReference>
<keyword evidence="5 14" id="KW-1003">Cell membrane</keyword>
<dbReference type="PANTHER" id="PTHR43520">
    <property type="entry name" value="ATP7, ISOFORM B"/>
    <property type="match status" value="1"/>
</dbReference>
<dbReference type="InterPro" id="IPR059000">
    <property type="entry name" value="ATPase_P-type_domA"/>
</dbReference>
<keyword evidence="6 14" id="KW-0812">Transmembrane</keyword>
<dbReference type="NCBIfam" id="TIGR01511">
    <property type="entry name" value="ATPase-IB1_Cu"/>
    <property type="match status" value="1"/>
</dbReference>
<dbReference type="Gene3D" id="2.70.150.10">
    <property type="entry name" value="Calcium-transporting ATPase, cytoplasmic transduction domain A"/>
    <property type="match status" value="1"/>
</dbReference>
<evidence type="ECO:0000313" key="16">
    <source>
        <dbReference type="EMBL" id="XBM00303.1"/>
    </source>
</evidence>
<reference evidence="16" key="1">
    <citation type="submission" date="2024-05" db="EMBL/GenBank/DDBJ databases">
        <authorList>
            <person name="Yang L."/>
            <person name="Pan L."/>
        </authorList>
    </citation>
    <scope>NUCLEOTIDE SEQUENCE</scope>
    <source>
        <strain evidence="16">FCG-7</strain>
    </source>
</reference>
<comment type="subcellular location">
    <subcellularLocation>
        <location evidence="1">Cell membrane</location>
        <topology evidence="1">Multi-pass membrane protein</topology>
    </subcellularLocation>
</comment>
<keyword evidence="4" id="KW-0813">Transport</keyword>
<feature type="transmembrane region" description="Helical" evidence="14">
    <location>
        <begin position="186"/>
        <end position="208"/>
    </location>
</feature>
<dbReference type="GO" id="GO:0043682">
    <property type="term" value="F:P-type divalent copper transporter activity"/>
    <property type="evidence" value="ECO:0007669"/>
    <property type="project" value="TreeGrafter"/>
</dbReference>
<dbReference type="InterPro" id="IPR006121">
    <property type="entry name" value="HMA_dom"/>
</dbReference>
<organism evidence="16">
    <name type="scientific">Chitinibacter mangrovi</name>
    <dbReference type="NCBI Taxonomy" id="3153927"/>
    <lineage>
        <taxon>Bacteria</taxon>
        <taxon>Pseudomonadati</taxon>
        <taxon>Pseudomonadota</taxon>
        <taxon>Betaproteobacteria</taxon>
        <taxon>Neisseriales</taxon>
        <taxon>Chitinibacteraceae</taxon>
        <taxon>Chitinibacter</taxon>
    </lineage>
</organism>
<evidence type="ECO:0000256" key="7">
    <source>
        <dbReference type="ARBA" id="ARBA00022723"/>
    </source>
</evidence>
<dbReference type="EMBL" id="CP157355">
    <property type="protein sequence ID" value="XBM00303.1"/>
    <property type="molecule type" value="Genomic_DNA"/>
</dbReference>
<dbReference type="PROSITE" id="PS01047">
    <property type="entry name" value="HMA_1"/>
    <property type="match status" value="2"/>
</dbReference>
<feature type="transmembrane region" description="Helical" evidence="14">
    <location>
        <begin position="220"/>
        <end position="242"/>
    </location>
</feature>
<feature type="transmembrane region" description="Helical" evidence="14">
    <location>
        <begin position="429"/>
        <end position="459"/>
    </location>
</feature>
<dbReference type="InterPro" id="IPR036163">
    <property type="entry name" value="HMA_dom_sf"/>
</dbReference>
<feature type="domain" description="HMA" evidence="15">
    <location>
        <begin position="77"/>
        <end position="142"/>
    </location>
</feature>
<keyword evidence="10" id="KW-1278">Translocase</keyword>
<dbReference type="KEGG" id="cmav:ABHF33_14780"/>
<keyword evidence="13 14" id="KW-0472">Membrane</keyword>
<evidence type="ECO:0000256" key="12">
    <source>
        <dbReference type="ARBA" id="ARBA00023065"/>
    </source>
</evidence>
<dbReference type="GO" id="GO:0016887">
    <property type="term" value="F:ATP hydrolysis activity"/>
    <property type="evidence" value="ECO:0007669"/>
    <property type="project" value="InterPro"/>
</dbReference>
<dbReference type="NCBIfam" id="TIGR01525">
    <property type="entry name" value="ATPase-IB_hvy"/>
    <property type="match status" value="1"/>
</dbReference>
<dbReference type="InterPro" id="IPR001757">
    <property type="entry name" value="P_typ_ATPase"/>
</dbReference>
<feature type="transmembrane region" description="Helical" evidence="14">
    <location>
        <begin position="744"/>
        <end position="761"/>
    </location>
</feature>
<dbReference type="Pfam" id="PF00122">
    <property type="entry name" value="E1-E2_ATPase"/>
    <property type="match status" value="1"/>
</dbReference>
<comment type="similarity">
    <text evidence="2 14">Belongs to the cation transport ATPase (P-type) (TC 3.A.3) family. Type IB subfamily.</text>
</comment>
<proteinExistence type="inferred from homology"/>
<dbReference type="SFLD" id="SFLDG00002">
    <property type="entry name" value="C1.7:_P-type_atpase_like"/>
    <property type="match status" value="1"/>
</dbReference>
<dbReference type="InterPro" id="IPR018303">
    <property type="entry name" value="ATPase_P-typ_P_site"/>
</dbReference>
<evidence type="ECO:0000256" key="2">
    <source>
        <dbReference type="ARBA" id="ARBA00006024"/>
    </source>
</evidence>
<evidence type="ECO:0000256" key="13">
    <source>
        <dbReference type="ARBA" id="ARBA00023136"/>
    </source>
</evidence>
<dbReference type="PRINTS" id="PR00120">
    <property type="entry name" value="HATPASE"/>
</dbReference>
<dbReference type="SUPFAM" id="SSF56784">
    <property type="entry name" value="HAD-like"/>
    <property type="match status" value="1"/>
</dbReference>
<evidence type="ECO:0000256" key="3">
    <source>
        <dbReference type="ARBA" id="ARBA00012517"/>
    </source>
</evidence>
<dbReference type="GO" id="GO:0005507">
    <property type="term" value="F:copper ion binding"/>
    <property type="evidence" value="ECO:0007669"/>
    <property type="project" value="TreeGrafter"/>
</dbReference>
<feature type="domain" description="HMA" evidence="15">
    <location>
        <begin position="12"/>
        <end position="75"/>
    </location>
</feature>
<evidence type="ECO:0000256" key="5">
    <source>
        <dbReference type="ARBA" id="ARBA00022475"/>
    </source>
</evidence>
<dbReference type="GO" id="GO:0140581">
    <property type="term" value="F:P-type monovalent copper transporter activity"/>
    <property type="evidence" value="ECO:0007669"/>
    <property type="project" value="UniProtKB-EC"/>
</dbReference>
<dbReference type="CDD" id="cd02094">
    <property type="entry name" value="P-type_ATPase_Cu-like"/>
    <property type="match status" value="1"/>
</dbReference>
<dbReference type="Pfam" id="PF00702">
    <property type="entry name" value="Hydrolase"/>
    <property type="match status" value="1"/>
</dbReference>
<dbReference type="GO" id="GO:0060003">
    <property type="term" value="P:copper ion export"/>
    <property type="evidence" value="ECO:0007669"/>
    <property type="project" value="UniProtKB-ARBA"/>
</dbReference>
<dbReference type="SFLD" id="SFLDF00027">
    <property type="entry name" value="p-type_atpase"/>
    <property type="match status" value="1"/>
</dbReference>
<dbReference type="NCBIfam" id="TIGR01494">
    <property type="entry name" value="ATPase_P-type"/>
    <property type="match status" value="2"/>
</dbReference>
<keyword evidence="9 14" id="KW-0067">ATP-binding</keyword>
<dbReference type="InterPro" id="IPR023299">
    <property type="entry name" value="ATPase_P-typ_cyto_dom_N"/>
</dbReference>
<evidence type="ECO:0000256" key="4">
    <source>
        <dbReference type="ARBA" id="ARBA00022448"/>
    </source>
</evidence>
<evidence type="ECO:0000256" key="11">
    <source>
        <dbReference type="ARBA" id="ARBA00022989"/>
    </source>
</evidence>
<dbReference type="EC" id="7.2.2.8" evidence="3"/>
<evidence type="ECO:0000259" key="15">
    <source>
        <dbReference type="PROSITE" id="PS50846"/>
    </source>
</evidence>
<dbReference type="Pfam" id="PF00403">
    <property type="entry name" value="HMA"/>
    <property type="match status" value="2"/>
</dbReference>
<dbReference type="Gene3D" id="3.40.50.1000">
    <property type="entry name" value="HAD superfamily/HAD-like"/>
    <property type="match status" value="1"/>
</dbReference>
<dbReference type="InterPro" id="IPR023214">
    <property type="entry name" value="HAD_sf"/>
</dbReference>
<evidence type="ECO:0000256" key="8">
    <source>
        <dbReference type="ARBA" id="ARBA00022741"/>
    </source>
</evidence>
<dbReference type="PROSITE" id="PS50846">
    <property type="entry name" value="HMA_2"/>
    <property type="match status" value="2"/>
</dbReference>
<feature type="transmembrane region" description="Helical" evidence="14">
    <location>
        <begin position="400"/>
        <end position="423"/>
    </location>
</feature>
<evidence type="ECO:0000256" key="1">
    <source>
        <dbReference type="ARBA" id="ARBA00004651"/>
    </source>
</evidence>
<feature type="transmembrane region" description="Helical" evidence="14">
    <location>
        <begin position="767"/>
        <end position="787"/>
    </location>
</feature>
<dbReference type="SUPFAM" id="SSF81653">
    <property type="entry name" value="Calcium ATPase, transduction domain A"/>
    <property type="match status" value="1"/>
</dbReference>
<dbReference type="InterPro" id="IPR023298">
    <property type="entry name" value="ATPase_P-typ_TM_dom_sf"/>
</dbReference>
<accession>A0AAU7F9S9</accession>
<dbReference type="RefSeq" id="WP_348944662.1">
    <property type="nucleotide sequence ID" value="NZ_CP157355.1"/>
</dbReference>
<name>A0AAU7F9S9_9NEIS</name>
<gene>
    <name evidence="16" type="ORF">ABHF33_14780</name>
</gene>
<dbReference type="SUPFAM" id="SSF55008">
    <property type="entry name" value="HMA, heavy metal-associated domain"/>
    <property type="match status" value="2"/>
</dbReference>
<evidence type="ECO:0000256" key="9">
    <source>
        <dbReference type="ARBA" id="ARBA00022840"/>
    </source>
</evidence>
<dbReference type="InterPro" id="IPR008250">
    <property type="entry name" value="ATPase_P-typ_transduc_dom_A_sf"/>
</dbReference>
<dbReference type="InterPro" id="IPR017969">
    <property type="entry name" value="Heavy-metal-associated_CS"/>
</dbReference>
<dbReference type="PANTHER" id="PTHR43520:SF8">
    <property type="entry name" value="P-TYPE CU(+) TRANSPORTER"/>
    <property type="match status" value="1"/>
</dbReference>
<sequence length="799" mass="84252">MGTHAHTASNHEHLDIPIEGMTCAACANRLEKVLNRLDGVQASVNFASERASIVADTSQLKTIQAAIHQAGFQIPSQNFTFAISGMTCAACATRIEKQLRKLPIEHAQVNFATETATITAKAGQFQISDFQAVISRAGYAANAVSEASAAQPSLSRQQPWTLWLAVIGTLPFLYDMLLMITGEHGALSPLLQLVLASLVQFIAGWRFYRGAYLAVRGGAANMDVLVALGTSAAWGYSTWAYFSGLHTLYFEASASVITLVLLGKWLESRAKQRTGAALSALLALQPQTASVLRDGQWVALALGQIVPGDIVQLRDGETAPIDGEIIQGQVEMNEAMLTGESLSISKLPGDTVYAGTRNLAGSAQIKATAIGSQTQLAAIVNLVSQAQGSKAPIQQLADRISAIFVPVILLIALITLIATYLLTQESSTAIIHAVAVLVIACPCALGLATPAAVMVGVGLGAQHGILFRNASALELGSHIDTLIVDKTGTLTVGEPQLIATEYLAATTFTPQDILLWTASLELHSQHPLAHAFQAALSQQSPKQSLLDASEIESTAGFGLRGLVAGHQLQIGRPDWVFPAETIASLQDTLARYQTEGHTVIALAVDTLPAALFMLQDQIRPGSLAAIQGLQANGVEVLMLTGDHPDSAARVAKALGISQFHARCSPNDKYQTLLALQKAGKRVAMAGDGVNDAPALAAADVSFAMKSGASVALETADITLMHNDIAHISAAIALSRATLRKIRQNLFFAFIYNILGIPLAALGLLSPMIAGAAMALSSVSVISNALLLKRFKWQKSDASN</sequence>
<evidence type="ECO:0000256" key="10">
    <source>
        <dbReference type="ARBA" id="ARBA00022967"/>
    </source>
</evidence>
<keyword evidence="11 14" id="KW-1133">Transmembrane helix</keyword>
<keyword evidence="8 14" id="KW-0547">Nucleotide-binding</keyword>
<dbReference type="GO" id="GO:0055070">
    <property type="term" value="P:copper ion homeostasis"/>
    <property type="evidence" value="ECO:0007669"/>
    <property type="project" value="TreeGrafter"/>
</dbReference>
<dbReference type="PRINTS" id="PR00119">
    <property type="entry name" value="CATATPASE"/>
</dbReference>
<dbReference type="InterPro" id="IPR027256">
    <property type="entry name" value="P-typ_ATPase_IB"/>
</dbReference>
<keyword evidence="7 14" id="KW-0479">Metal-binding</keyword>
<keyword evidence="12" id="KW-0406">Ion transport</keyword>
<dbReference type="FunFam" id="2.70.150.10:FF:000020">
    <property type="entry name" value="Copper-exporting P-type ATPase A"/>
    <property type="match status" value="1"/>
</dbReference>
<feature type="transmembrane region" description="Helical" evidence="14">
    <location>
        <begin position="160"/>
        <end position="180"/>
    </location>
</feature>
<dbReference type="CDD" id="cd00371">
    <property type="entry name" value="HMA"/>
    <property type="match status" value="2"/>
</dbReference>
<dbReference type="PROSITE" id="PS00154">
    <property type="entry name" value="ATPASE_E1_E2"/>
    <property type="match status" value="1"/>
</dbReference>
<dbReference type="GO" id="GO:0005524">
    <property type="term" value="F:ATP binding"/>
    <property type="evidence" value="ECO:0007669"/>
    <property type="project" value="UniProtKB-UniRule"/>
</dbReference>
<dbReference type="AlphaFoldDB" id="A0AAU7F9S9"/>
<dbReference type="InterPro" id="IPR044492">
    <property type="entry name" value="P_typ_ATPase_HD_dom"/>
</dbReference>
<dbReference type="InterPro" id="IPR036412">
    <property type="entry name" value="HAD-like_sf"/>
</dbReference>